<accession>G2XNC2</accession>
<dbReference type="EMBL" id="FQ790245">
    <property type="protein sequence ID" value="CCD42378.1"/>
    <property type="molecule type" value="Genomic_DNA"/>
</dbReference>
<sequence>MNNNPSLAAELSAYICSEYSANNILHIDVSFPGEKKQRLQQQVSNSTFLTPINSEPYLYAMHHPRNWS</sequence>
<dbReference type="AlphaFoldDB" id="G2XNC2"/>
<dbReference type="HOGENOM" id="CLU_2793674_0_0_1"/>
<proteinExistence type="predicted"/>
<reference evidence="2" key="1">
    <citation type="journal article" date="2011" name="PLoS Genet.">
        <title>Genomic analysis of the necrotrophic fungal pathogens Sclerotinia sclerotiorum and Botrytis cinerea.</title>
        <authorList>
            <person name="Amselem J."/>
            <person name="Cuomo C.A."/>
            <person name="van Kan J.A."/>
            <person name="Viaud M."/>
            <person name="Benito E.P."/>
            <person name="Couloux A."/>
            <person name="Coutinho P.M."/>
            <person name="de Vries R.P."/>
            <person name="Dyer P.S."/>
            <person name="Fillinger S."/>
            <person name="Fournier E."/>
            <person name="Gout L."/>
            <person name="Hahn M."/>
            <person name="Kohn L."/>
            <person name="Lapalu N."/>
            <person name="Plummer K.M."/>
            <person name="Pradier J.M."/>
            <person name="Quevillon E."/>
            <person name="Sharon A."/>
            <person name="Simon A."/>
            <person name="ten Have A."/>
            <person name="Tudzynski B."/>
            <person name="Tudzynski P."/>
            <person name="Wincker P."/>
            <person name="Andrew M."/>
            <person name="Anthouard V."/>
            <person name="Beever R.E."/>
            <person name="Beffa R."/>
            <person name="Benoit I."/>
            <person name="Bouzid O."/>
            <person name="Brault B."/>
            <person name="Chen Z."/>
            <person name="Choquer M."/>
            <person name="Collemare J."/>
            <person name="Cotton P."/>
            <person name="Danchin E.G."/>
            <person name="Da Silva C."/>
            <person name="Gautier A."/>
            <person name="Giraud C."/>
            <person name="Giraud T."/>
            <person name="Gonzalez C."/>
            <person name="Grossetete S."/>
            <person name="Guldener U."/>
            <person name="Henrissat B."/>
            <person name="Howlett B.J."/>
            <person name="Kodira C."/>
            <person name="Kretschmer M."/>
            <person name="Lappartient A."/>
            <person name="Leroch M."/>
            <person name="Levis C."/>
            <person name="Mauceli E."/>
            <person name="Neuveglise C."/>
            <person name="Oeser B."/>
            <person name="Pearson M."/>
            <person name="Poulain J."/>
            <person name="Poussereau N."/>
            <person name="Quesneville H."/>
            <person name="Rascle C."/>
            <person name="Schumacher J."/>
            <person name="Segurens B."/>
            <person name="Sexton A."/>
            <person name="Silva E."/>
            <person name="Sirven C."/>
            <person name="Soanes D.M."/>
            <person name="Talbot N.J."/>
            <person name="Templeton M."/>
            <person name="Yandava C."/>
            <person name="Yarden O."/>
            <person name="Zeng Q."/>
            <person name="Rollins J.A."/>
            <person name="Lebrun M.H."/>
            <person name="Dickman M."/>
        </authorList>
    </citation>
    <scope>NUCLEOTIDE SEQUENCE [LARGE SCALE GENOMIC DNA]</scope>
    <source>
        <strain evidence="2">T4</strain>
    </source>
</reference>
<evidence type="ECO:0000313" key="1">
    <source>
        <dbReference type="EMBL" id="CCD42378.1"/>
    </source>
</evidence>
<gene>
    <name evidence="1" type="ORF">BofuT4_uP015060.1</name>
</gene>
<dbReference type="InParanoid" id="G2XNC2"/>
<evidence type="ECO:0000313" key="2">
    <source>
        <dbReference type="Proteomes" id="UP000008177"/>
    </source>
</evidence>
<organism evidence="1 2">
    <name type="scientific">Botryotinia fuckeliana (strain T4)</name>
    <name type="common">Noble rot fungus</name>
    <name type="synonym">Botrytis cinerea</name>
    <dbReference type="NCBI Taxonomy" id="999810"/>
    <lineage>
        <taxon>Eukaryota</taxon>
        <taxon>Fungi</taxon>
        <taxon>Dikarya</taxon>
        <taxon>Ascomycota</taxon>
        <taxon>Pezizomycotina</taxon>
        <taxon>Leotiomycetes</taxon>
        <taxon>Helotiales</taxon>
        <taxon>Sclerotiniaceae</taxon>
        <taxon>Botrytis</taxon>
    </lineage>
</organism>
<name>G2XNC2_BOTF4</name>
<dbReference type="Proteomes" id="UP000008177">
    <property type="component" value="Unplaced contigs"/>
</dbReference>
<protein>
    <submittedName>
        <fullName evidence="1">Uncharacterized protein</fullName>
    </submittedName>
</protein>